<dbReference type="EMBL" id="OX465079">
    <property type="protein sequence ID" value="CAI9276557.1"/>
    <property type="molecule type" value="Genomic_DNA"/>
</dbReference>
<dbReference type="Proteomes" id="UP001177003">
    <property type="component" value="Chromosome 3"/>
</dbReference>
<sequence>MTKLEPSTSRNKDNYHVHDLRSKLDNMEPASSDVIIPWIHDIPIKEDEDMTHILIRCPMATAVWGLVFK</sequence>
<accession>A0AA35YMH3</accession>
<protein>
    <submittedName>
        <fullName evidence="1">Uncharacterized protein</fullName>
    </submittedName>
</protein>
<name>A0AA35YMH3_LACSI</name>
<gene>
    <name evidence="1" type="ORF">LSALG_LOCUS16530</name>
</gene>
<reference evidence="1" key="1">
    <citation type="submission" date="2023-04" db="EMBL/GenBank/DDBJ databases">
        <authorList>
            <person name="Vijverberg K."/>
            <person name="Xiong W."/>
            <person name="Schranz E."/>
        </authorList>
    </citation>
    <scope>NUCLEOTIDE SEQUENCE</scope>
</reference>
<evidence type="ECO:0000313" key="1">
    <source>
        <dbReference type="EMBL" id="CAI9276557.1"/>
    </source>
</evidence>
<dbReference type="AlphaFoldDB" id="A0AA35YMH3"/>
<keyword evidence="2" id="KW-1185">Reference proteome</keyword>
<proteinExistence type="predicted"/>
<evidence type="ECO:0000313" key="2">
    <source>
        <dbReference type="Proteomes" id="UP001177003"/>
    </source>
</evidence>
<organism evidence="1 2">
    <name type="scientific">Lactuca saligna</name>
    <name type="common">Willowleaf lettuce</name>
    <dbReference type="NCBI Taxonomy" id="75948"/>
    <lineage>
        <taxon>Eukaryota</taxon>
        <taxon>Viridiplantae</taxon>
        <taxon>Streptophyta</taxon>
        <taxon>Embryophyta</taxon>
        <taxon>Tracheophyta</taxon>
        <taxon>Spermatophyta</taxon>
        <taxon>Magnoliopsida</taxon>
        <taxon>eudicotyledons</taxon>
        <taxon>Gunneridae</taxon>
        <taxon>Pentapetalae</taxon>
        <taxon>asterids</taxon>
        <taxon>campanulids</taxon>
        <taxon>Asterales</taxon>
        <taxon>Asteraceae</taxon>
        <taxon>Cichorioideae</taxon>
        <taxon>Cichorieae</taxon>
        <taxon>Lactucinae</taxon>
        <taxon>Lactuca</taxon>
    </lineage>
</organism>